<feature type="coiled-coil region" evidence="1">
    <location>
        <begin position="29"/>
        <end position="91"/>
    </location>
</feature>
<feature type="coiled-coil region" evidence="1">
    <location>
        <begin position="481"/>
        <end position="534"/>
    </location>
</feature>
<evidence type="ECO:0000313" key="3">
    <source>
        <dbReference type="EMBL" id="CRI32469.1"/>
    </source>
</evidence>
<evidence type="ECO:0000256" key="2">
    <source>
        <dbReference type="SAM" id="MobiDB-lite"/>
    </source>
</evidence>
<evidence type="ECO:0000256" key="1">
    <source>
        <dbReference type="SAM" id="Coils"/>
    </source>
</evidence>
<gene>
    <name evidence="3" type="ORF">HAL07_09440</name>
</gene>
<proteinExistence type="predicted"/>
<dbReference type="Proteomes" id="UP000043437">
    <property type="component" value="Unassembled WGS sequence"/>
</dbReference>
<dbReference type="AlphaFoldDB" id="A0A0K2Y477"/>
<dbReference type="RefSeq" id="WP_053945273.1">
    <property type="nucleotide sequence ID" value="NZ_CDMG01000004.1"/>
</dbReference>
<dbReference type="EMBL" id="CDMG01000004">
    <property type="protein sequence ID" value="CRI32469.1"/>
    <property type="molecule type" value="Genomic_DNA"/>
</dbReference>
<protein>
    <submittedName>
        <fullName evidence="3">Uncharacterized protein</fullName>
    </submittedName>
</protein>
<accession>A0A0K2Y477</accession>
<name>A0A0K2Y477_9HELI</name>
<dbReference type="GeneID" id="82131910"/>
<sequence>MAQDEDLQELKEPQQEATEQEQEPEAVRLTAEEKEALEKQQALQKAEEELNFMRVALATFENDLKEGSEVLENAKAQNQQASSRLQDLSTALEQVKAGQTKAALALETAKHTRPFDTLEQLPLPPDLQDLTLDLPTTKAIQEDFMQLLEKSLNQNDDWRQQIYLSLQGVHRILSSFQALKDLYAKAELLKPDLESGVNFASAQVDYVKTLIDDYNAYFDQFNAIMIRNNGMIVKNFDLVLEQIEIAKKLLERVGKDAQGVLAMKSMVQELLKKLESMDDVKLELVETSKKARVYVQQIKELGKESLSSIKETTNTAINNIGTIEADIQTKLLAKRTEILEEIDGLKEGIEAKAKEHLATVQTKLNDFEVQVLAKLDEAKAGVQAVVQIRDYLEAIRQSVQDSFDEKLDEYNANAQQKLEQYNQTCTDKTTAYNTNHEQKLELYTTTADEKLEQYNQNDQTKTTAYNQNHEEKLKIYNDNDAQKFEEFNQNADRRLEQHNTQADLRLEEYRVNDIQKLEEYNQNHLAKLDAYNQNADQHAADFEANNTAKIEEFNRHTTDKIQEYAKAADAKLAQVSQEVESFNTGNMDKLEAFKNTIDTKIQAYNENADQHTKEFDKNATEKRTSLTSLADERLREYNANHLQKMADYDANDDQKLEEYNANHNAKFASFNENARLKLEGVQAEIDRLNAPNIQKIEGFRQRVDEEILRFSQEATQKQNALETSYTQKSTALEGNYNQSHTLLEQMQANIQKKYDDTNDSLRRLKGDLILEMSQKSVLAPIEDLQKQIDTMKAGSTYGRTPFTWVYWESGWHNWQVPTQILYCFCYIQGGYTGFSSFGSYVSVSARKSRALFLNLQGGQRVQVSVGDGGIVHLSYNLRT</sequence>
<organism evidence="3 4">
    <name type="scientific">Helicobacter ailurogastricus</name>
    <dbReference type="NCBI Taxonomy" id="1578720"/>
    <lineage>
        <taxon>Bacteria</taxon>
        <taxon>Pseudomonadati</taxon>
        <taxon>Campylobacterota</taxon>
        <taxon>Epsilonproteobacteria</taxon>
        <taxon>Campylobacterales</taxon>
        <taxon>Helicobacteraceae</taxon>
        <taxon>Helicobacter</taxon>
    </lineage>
</organism>
<evidence type="ECO:0000313" key="4">
    <source>
        <dbReference type="Proteomes" id="UP000043437"/>
    </source>
</evidence>
<keyword evidence="1" id="KW-0175">Coiled coil</keyword>
<feature type="region of interest" description="Disordered" evidence="2">
    <location>
        <begin position="1"/>
        <end position="26"/>
    </location>
</feature>
<reference evidence="4" key="1">
    <citation type="submission" date="2014-12" db="EMBL/GenBank/DDBJ databases">
        <authorList>
            <person name="Jaenicke S."/>
        </authorList>
    </citation>
    <scope>NUCLEOTIDE SEQUENCE [LARGE SCALE GENOMIC DNA]</scope>
</reference>